<name>A0A9P6M814_9FUNG</name>
<dbReference type="EMBL" id="JAAAHW010004447">
    <property type="protein sequence ID" value="KAF9974332.1"/>
    <property type="molecule type" value="Genomic_DNA"/>
</dbReference>
<dbReference type="AlphaFoldDB" id="A0A9P6M814"/>
<feature type="transmembrane region" description="Helical" evidence="2">
    <location>
        <begin position="225"/>
        <end position="242"/>
    </location>
</feature>
<dbReference type="Proteomes" id="UP000749646">
    <property type="component" value="Unassembled WGS sequence"/>
</dbReference>
<evidence type="ECO:0000256" key="2">
    <source>
        <dbReference type="SAM" id="Phobius"/>
    </source>
</evidence>
<feature type="compositionally biased region" description="Polar residues" evidence="1">
    <location>
        <begin position="35"/>
        <end position="57"/>
    </location>
</feature>
<dbReference type="OrthoDB" id="20273at2759"/>
<protein>
    <recommendedName>
        <fullName evidence="5">Late embryogenesis abundant protein LEA-2 subgroup domain-containing protein</fullName>
    </recommendedName>
</protein>
<keyword evidence="2" id="KW-0812">Transmembrane</keyword>
<feature type="compositionally biased region" description="Polar residues" evidence="1">
    <location>
        <begin position="1"/>
        <end position="14"/>
    </location>
</feature>
<keyword evidence="2" id="KW-1133">Transmembrane helix</keyword>
<gene>
    <name evidence="3" type="ORF">BGZ65_008792</name>
</gene>
<evidence type="ECO:0000313" key="3">
    <source>
        <dbReference type="EMBL" id="KAF9974332.1"/>
    </source>
</evidence>
<keyword evidence="4" id="KW-1185">Reference proteome</keyword>
<dbReference type="SUPFAM" id="SSF117070">
    <property type="entry name" value="LEA14-like"/>
    <property type="match status" value="1"/>
</dbReference>
<evidence type="ECO:0008006" key="5">
    <source>
        <dbReference type="Google" id="ProtNLM"/>
    </source>
</evidence>
<keyword evidence="2" id="KW-0472">Membrane</keyword>
<proteinExistence type="predicted"/>
<feature type="compositionally biased region" description="Polar residues" evidence="1">
    <location>
        <begin position="90"/>
        <end position="101"/>
    </location>
</feature>
<evidence type="ECO:0000256" key="1">
    <source>
        <dbReference type="SAM" id="MobiDB-lite"/>
    </source>
</evidence>
<feature type="non-terminal residue" evidence="3">
    <location>
        <position position="1"/>
    </location>
</feature>
<reference evidence="3" key="1">
    <citation type="journal article" date="2020" name="Fungal Divers.">
        <title>Resolving the Mortierellaceae phylogeny through synthesis of multi-gene phylogenetics and phylogenomics.</title>
        <authorList>
            <person name="Vandepol N."/>
            <person name="Liber J."/>
            <person name="Desiro A."/>
            <person name="Na H."/>
            <person name="Kennedy M."/>
            <person name="Barry K."/>
            <person name="Grigoriev I.V."/>
            <person name="Miller A.N."/>
            <person name="O'Donnell K."/>
            <person name="Stajich J.E."/>
            <person name="Bonito G."/>
        </authorList>
    </citation>
    <scope>NUCLEOTIDE SEQUENCE</scope>
    <source>
        <strain evidence="3">MES-2147</strain>
    </source>
</reference>
<dbReference type="Gene3D" id="2.60.40.1820">
    <property type="match status" value="1"/>
</dbReference>
<organism evidence="3 4">
    <name type="scientific">Modicella reniformis</name>
    <dbReference type="NCBI Taxonomy" id="1440133"/>
    <lineage>
        <taxon>Eukaryota</taxon>
        <taxon>Fungi</taxon>
        <taxon>Fungi incertae sedis</taxon>
        <taxon>Mucoromycota</taxon>
        <taxon>Mortierellomycotina</taxon>
        <taxon>Mortierellomycetes</taxon>
        <taxon>Mortierellales</taxon>
        <taxon>Mortierellaceae</taxon>
        <taxon>Modicella</taxon>
    </lineage>
</organism>
<feature type="compositionally biased region" description="Low complexity" evidence="1">
    <location>
        <begin position="20"/>
        <end position="34"/>
    </location>
</feature>
<feature type="compositionally biased region" description="Gly residues" evidence="1">
    <location>
        <begin position="105"/>
        <end position="117"/>
    </location>
</feature>
<comment type="caution">
    <text evidence="3">The sequence shown here is derived from an EMBL/GenBank/DDBJ whole genome shotgun (WGS) entry which is preliminary data.</text>
</comment>
<feature type="region of interest" description="Disordered" evidence="1">
    <location>
        <begin position="1"/>
        <end position="195"/>
    </location>
</feature>
<feature type="compositionally biased region" description="Polar residues" evidence="1">
    <location>
        <begin position="127"/>
        <end position="150"/>
    </location>
</feature>
<accession>A0A9P6M814</accession>
<sequence>MSYNTSTTPRQDNSAPVPFTPTSTYFPTTTYSPSAPRSTKPVYNNTSNTYAAPTYISSPFDDNPIPPPANSNNNNNNSLEKSPYDDSYNPHYNQDHNTSMTEKGLAGGGGGGGGGGEPAEQTHAVHLSNQQNNPYSSQRDPYNNQNNFSSDSHHHQRNDNPNYYNGYDEDRPSLSNDTAPMRPYADMETSEGLTRSKSGVTRVKYGKKKSCLHSTCGRVTCCCCLILLLGIIALAIVIFTMFKLPTVKYLDMEAEPQFTFNQGETMLAVSLVANIEVTNPNPIGFNFEAITATAYYPNYSPTIGGGNLNHVDFPSKSSKIIHFPISARYSGSQDNGYVVVRDILNRCGVLGGEKTKLTINYDLQLTFKIIFFNISPTIKNQHVDLDCPANVQDIANNIGGVESFIRGGGGGGAATR</sequence>
<evidence type="ECO:0000313" key="4">
    <source>
        <dbReference type="Proteomes" id="UP000749646"/>
    </source>
</evidence>